<organism evidence="1 2">
    <name type="scientific">Ascoidea rubescens DSM 1968</name>
    <dbReference type="NCBI Taxonomy" id="1344418"/>
    <lineage>
        <taxon>Eukaryota</taxon>
        <taxon>Fungi</taxon>
        <taxon>Dikarya</taxon>
        <taxon>Ascomycota</taxon>
        <taxon>Saccharomycotina</taxon>
        <taxon>Saccharomycetes</taxon>
        <taxon>Ascoideaceae</taxon>
        <taxon>Ascoidea</taxon>
    </lineage>
</organism>
<dbReference type="OrthoDB" id="191601at2759"/>
<gene>
    <name evidence="1" type="ORF">ASCRUDRAFT_27974</name>
</gene>
<protein>
    <submittedName>
        <fullName evidence="1">DUF833-domain-containing protein</fullName>
    </submittedName>
</protein>
<evidence type="ECO:0000313" key="1">
    <source>
        <dbReference type="EMBL" id="ODV63023.1"/>
    </source>
</evidence>
<feature type="non-terminal residue" evidence="1">
    <location>
        <position position="318"/>
    </location>
</feature>
<dbReference type="InterPro" id="IPR008551">
    <property type="entry name" value="TANGO2"/>
</dbReference>
<dbReference type="GO" id="GO:0007030">
    <property type="term" value="P:Golgi organization"/>
    <property type="evidence" value="ECO:0007669"/>
    <property type="project" value="TreeGrafter"/>
</dbReference>
<sequence length="318" mass="36938">MCIFLTTCAHPAFPFILISNRDEYFLRPTALAHFHSNKILSPYDLARNERGTWIGVNKAGKIAVLVNFHEDNYDSIYSKVSRGLIPMQFLKSPKKSKDWELELYDLYQNKENFVQKIGGFSLLFGELSYNKTANSINPLKIISNRGDEEKKQKNVKFNQNDNPIPINFSSENSENTLKQQYSNKKFIGLSNSLFNHPWPKVQIGENLLNNLITNSINENWQEQKIIQKLFELLSFNSFQIDKEFPSENFNNLKNSIFIPPFEVKDNKIPNIIGKYYGTRTQTIILLDKQGNLKYIERSLHTKDTLTEPSFDNVYSFNI</sequence>
<dbReference type="GeneID" id="30963664"/>
<reference evidence="2" key="1">
    <citation type="submission" date="2016-05" db="EMBL/GenBank/DDBJ databases">
        <title>Comparative genomics of biotechnologically important yeasts.</title>
        <authorList>
            <consortium name="DOE Joint Genome Institute"/>
            <person name="Riley R."/>
            <person name="Haridas S."/>
            <person name="Wolfe K.H."/>
            <person name="Lopes M.R."/>
            <person name="Hittinger C.T."/>
            <person name="Goker M."/>
            <person name="Salamov A."/>
            <person name="Wisecaver J."/>
            <person name="Long T.M."/>
            <person name="Aerts A.L."/>
            <person name="Barry K."/>
            <person name="Choi C."/>
            <person name="Clum A."/>
            <person name="Coughlan A.Y."/>
            <person name="Deshpande S."/>
            <person name="Douglass A.P."/>
            <person name="Hanson S.J."/>
            <person name="Klenk H.-P."/>
            <person name="Labutti K."/>
            <person name="Lapidus A."/>
            <person name="Lindquist E."/>
            <person name="Lipzen A."/>
            <person name="Meier-Kolthoff J.P."/>
            <person name="Ohm R.A."/>
            <person name="Otillar R.P."/>
            <person name="Pangilinan J."/>
            <person name="Peng Y."/>
            <person name="Rokas A."/>
            <person name="Rosa C.A."/>
            <person name="Scheuner C."/>
            <person name="Sibirny A.A."/>
            <person name="Slot J.C."/>
            <person name="Stielow J.B."/>
            <person name="Sun H."/>
            <person name="Kurtzman C.P."/>
            <person name="Blackwell M."/>
            <person name="Grigoriev I.V."/>
            <person name="Jeffries T.W."/>
        </authorList>
    </citation>
    <scope>NUCLEOTIDE SEQUENCE [LARGE SCALE GENOMIC DNA]</scope>
    <source>
        <strain evidence="2">DSM 1968</strain>
    </source>
</reference>
<dbReference type="FunCoup" id="A0A1D2VN37">
    <property type="interactions" value="376"/>
</dbReference>
<dbReference type="EMBL" id="KV454476">
    <property type="protein sequence ID" value="ODV63023.1"/>
    <property type="molecule type" value="Genomic_DNA"/>
</dbReference>
<dbReference type="InParanoid" id="A0A1D2VN37"/>
<dbReference type="PANTHER" id="PTHR17985">
    <property type="entry name" value="SER/THR-RICH PROTEIN T10 IN DGCR REGION"/>
    <property type="match status" value="1"/>
</dbReference>
<dbReference type="GO" id="GO:0009306">
    <property type="term" value="P:protein secretion"/>
    <property type="evidence" value="ECO:0007669"/>
    <property type="project" value="TreeGrafter"/>
</dbReference>
<evidence type="ECO:0000313" key="2">
    <source>
        <dbReference type="Proteomes" id="UP000095038"/>
    </source>
</evidence>
<dbReference type="Proteomes" id="UP000095038">
    <property type="component" value="Unassembled WGS sequence"/>
</dbReference>
<proteinExistence type="predicted"/>
<keyword evidence="2" id="KW-1185">Reference proteome</keyword>
<dbReference type="PANTHER" id="PTHR17985:SF8">
    <property type="entry name" value="TRANSPORT AND GOLGI ORGANIZATION PROTEIN 2 HOMOLOG"/>
    <property type="match status" value="1"/>
</dbReference>
<accession>A0A1D2VN37</accession>
<dbReference type="AlphaFoldDB" id="A0A1D2VN37"/>
<name>A0A1D2VN37_9ASCO</name>
<dbReference type="Pfam" id="PF05742">
    <property type="entry name" value="TANGO2"/>
    <property type="match status" value="1"/>
</dbReference>
<dbReference type="RefSeq" id="XP_020049330.1">
    <property type="nucleotide sequence ID" value="XM_020190028.1"/>
</dbReference>
<dbReference type="GO" id="GO:0005794">
    <property type="term" value="C:Golgi apparatus"/>
    <property type="evidence" value="ECO:0007669"/>
    <property type="project" value="TreeGrafter"/>
</dbReference>